<evidence type="ECO:0000256" key="1">
    <source>
        <dbReference type="ARBA" id="ARBA00004167"/>
    </source>
</evidence>
<comment type="caution">
    <text evidence="8">The sequence shown here is derived from an EMBL/GenBank/DDBJ whole genome shotgun (WGS) entry which is preliminary data.</text>
</comment>
<dbReference type="SUPFAM" id="SSF56112">
    <property type="entry name" value="Protein kinase-like (PK-like)"/>
    <property type="match status" value="1"/>
</dbReference>
<keyword evidence="5 6" id="KW-0472">Membrane</keyword>
<keyword evidence="2 6" id="KW-0812">Transmembrane</keyword>
<dbReference type="Proteomes" id="UP000541444">
    <property type="component" value="Unassembled WGS sequence"/>
</dbReference>
<dbReference type="AlphaFoldDB" id="A0A7J7P3I8"/>
<dbReference type="Pfam" id="PF08276">
    <property type="entry name" value="PAN_2"/>
    <property type="match status" value="1"/>
</dbReference>
<keyword evidence="9" id="KW-1185">Reference proteome</keyword>
<evidence type="ECO:0000313" key="8">
    <source>
        <dbReference type="EMBL" id="KAF6174017.1"/>
    </source>
</evidence>
<dbReference type="InterPro" id="IPR011009">
    <property type="entry name" value="Kinase-like_dom_sf"/>
</dbReference>
<accession>A0A7J7P3I8</accession>
<evidence type="ECO:0000313" key="9">
    <source>
        <dbReference type="Proteomes" id="UP000541444"/>
    </source>
</evidence>
<evidence type="ECO:0000256" key="5">
    <source>
        <dbReference type="ARBA" id="ARBA00023136"/>
    </source>
</evidence>
<name>A0A7J7P3I8_9MAGN</name>
<evidence type="ECO:0000256" key="3">
    <source>
        <dbReference type="ARBA" id="ARBA00022729"/>
    </source>
</evidence>
<evidence type="ECO:0000256" key="4">
    <source>
        <dbReference type="ARBA" id="ARBA00022989"/>
    </source>
</evidence>
<dbReference type="GO" id="GO:0016020">
    <property type="term" value="C:membrane"/>
    <property type="evidence" value="ECO:0007669"/>
    <property type="project" value="UniProtKB-SubCell"/>
</dbReference>
<evidence type="ECO:0000256" key="6">
    <source>
        <dbReference type="SAM" id="Phobius"/>
    </source>
</evidence>
<dbReference type="Gene3D" id="3.30.200.20">
    <property type="entry name" value="Phosphorylase Kinase, domain 1"/>
    <property type="match status" value="1"/>
</dbReference>
<evidence type="ECO:0000259" key="7">
    <source>
        <dbReference type="Pfam" id="PF08276"/>
    </source>
</evidence>
<dbReference type="EMBL" id="JACGCM010000309">
    <property type="protein sequence ID" value="KAF6174017.1"/>
    <property type="molecule type" value="Genomic_DNA"/>
</dbReference>
<feature type="transmembrane region" description="Helical" evidence="6">
    <location>
        <begin position="73"/>
        <end position="92"/>
    </location>
</feature>
<protein>
    <recommendedName>
        <fullName evidence="7">Apple domain-containing protein</fullName>
    </recommendedName>
</protein>
<dbReference type="PANTHER" id="PTHR47974">
    <property type="entry name" value="OS07G0415500 PROTEIN"/>
    <property type="match status" value="1"/>
</dbReference>
<dbReference type="InterPro" id="IPR003609">
    <property type="entry name" value="Pan_app"/>
</dbReference>
<organism evidence="8 9">
    <name type="scientific">Kingdonia uniflora</name>
    <dbReference type="NCBI Taxonomy" id="39325"/>
    <lineage>
        <taxon>Eukaryota</taxon>
        <taxon>Viridiplantae</taxon>
        <taxon>Streptophyta</taxon>
        <taxon>Embryophyta</taxon>
        <taxon>Tracheophyta</taxon>
        <taxon>Spermatophyta</taxon>
        <taxon>Magnoliopsida</taxon>
        <taxon>Ranunculales</taxon>
        <taxon>Circaeasteraceae</taxon>
        <taxon>Kingdonia</taxon>
    </lineage>
</organism>
<evidence type="ECO:0000256" key="2">
    <source>
        <dbReference type="ARBA" id="ARBA00022692"/>
    </source>
</evidence>
<proteinExistence type="predicted"/>
<comment type="subcellular location">
    <subcellularLocation>
        <location evidence="1">Membrane</location>
        <topology evidence="1">Single-pass membrane protein</topology>
    </subcellularLocation>
</comment>
<keyword evidence="4 6" id="KW-1133">Transmembrane helix</keyword>
<keyword evidence="3" id="KW-0732">Signal</keyword>
<gene>
    <name evidence="8" type="ORF">GIB67_039968</name>
</gene>
<reference evidence="8 9" key="1">
    <citation type="journal article" date="2020" name="IScience">
        <title>Genome Sequencing of the Endangered Kingdonia uniflora (Circaeasteraceae, Ranunculales) Reveals Potential Mechanisms of Evolutionary Specialization.</title>
        <authorList>
            <person name="Sun Y."/>
            <person name="Deng T."/>
            <person name="Zhang A."/>
            <person name="Moore M.J."/>
            <person name="Landis J.B."/>
            <person name="Lin N."/>
            <person name="Zhang H."/>
            <person name="Zhang X."/>
            <person name="Huang J."/>
            <person name="Zhang X."/>
            <person name="Sun H."/>
            <person name="Wang H."/>
        </authorList>
    </citation>
    <scope>NUCLEOTIDE SEQUENCE [LARGE SCALE GENOMIC DNA]</scope>
    <source>
        <strain evidence="8">TB1705</strain>
        <tissue evidence="8">Leaf</tissue>
    </source>
</reference>
<dbReference type="PANTHER" id="PTHR47974:SF19">
    <property type="entry name" value="RECEPTOR-LIKE SERINE_THREONINE-PROTEIN KINASE"/>
    <property type="match status" value="1"/>
</dbReference>
<sequence length="213" mass="23405">MPDMYMPTQNLTVGSAKECESACIRNCSCSSSYSSGCLQNLKQLFVGDSRSCNLYIRLATSDLTTFKGKKKKVSTMVIMVASMCTLALLGGLSDSSPIAVKMLEGFRQEEKEFQAKVSTLKTVQHVNLVCLRGFFSEGNFDEDQVTRACNIACWYIPEGEMNKPSMGYAVQVLEGVVEVGIPPVSPYLQNLVDNLGHERDDMVCYGESSLVTE</sequence>
<feature type="domain" description="Apple" evidence="7">
    <location>
        <begin position="14"/>
        <end position="42"/>
    </location>
</feature>